<gene>
    <name evidence="4" type="ORF">LLUT_LOCUS35707</name>
</gene>
<evidence type="ECO:0000313" key="5">
    <source>
        <dbReference type="Proteomes" id="UP001497480"/>
    </source>
</evidence>
<evidence type="ECO:0000256" key="2">
    <source>
        <dbReference type="SAM" id="MobiDB-lite"/>
    </source>
</evidence>
<dbReference type="PANTHER" id="PTHR47383:SF9">
    <property type="entry name" value="WAT1-RELATED PROTEIN"/>
    <property type="match status" value="1"/>
</dbReference>
<proteinExistence type="predicted"/>
<dbReference type="Pfam" id="PF25972">
    <property type="entry name" value="At4g15545_C"/>
    <property type="match status" value="1"/>
</dbReference>
<dbReference type="InterPro" id="IPR058936">
    <property type="entry name" value="At4g15545-like"/>
</dbReference>
<name>A0AAV1YLF9_LUPLU</name>
<feature type="region of interest" description="Disordered" evidence="2">
    <location>
        <begin position="201"/>
        <end position="234"/>
    </location>
</feature>
<accession>A0AAV1YLF9</accession>
<evidence type="ECO:0000313" key="4">
    <source>
        <dbReference type="EMBL" id="CAL0334647.1"/>
    </source>
</evidence>
<dbReference type="InterPro" id="IPR058935">
    <property type="entry name" value="At4g15545-like_C"/>
</dbReference>
<dbReference type="Gene3D" id="1.20.5.340">
    <property type="match status" value="1"/>
</dbReference>
<dbReference type="EMBL" id="CAXHTB010000026">
    <property type="protein sequence ID" value="CAL0334647.1"/>
    <property type="molecule type" value="Genomic_DNA"/>
</dbReference>
<comment type="caution">
    <text evidence="4">The sequence shown here is derived from an EMBL/GenBank/DDBJ whole genome shotgun (WGS) entry which is preliminary data.</text>
</comment>
<dbReference type="PANTHER" id="PTHR47383">
    <property type="entry name" value="OS03G0659800 PROTEIN"/>
    <property type="match status" value="1"/>
</dbReference>
<reference evidence="4 5" key="1">
    <citation type="submission" date="2024-03" db="EMBL/GenBank/DDBJ databases">
        <authorList>
            <person name="Martinez-Hernandez J."/>
        </authorList>
    </citation>
    <scope>NUCLEOTIDE SEQUENCE [LARGE SCALE GENOMIC DNA]</scope>
</reference>
<sequence>MMFMNEPTLPEEVVQVLPSDPFEQLDVARKIMSVALATRVNALQSESSILSAELANKDATVAELQSEVDSLYAAISEAEDRFGQAEEEKERLVTENASLSNTVTKLTRDVSKLEAFKKTLMQSFREEEENSGGAVAAKLQSQASITSSTLQPEDAAASLPPSKSSSMQAYVSETGNSFSEDQESDVAARARVPYNFLLASQTSTPRITPPGSPPSLSASVSPTRSSKPVSPIRRHSVSFSSSRGIYDDRSSVFSSTASVSSTDTLSQTGRTRVDGKEFFRQVRSRLSNEQFGAFLANVKELNSHKQTKEETLQKVDEIFGAENKHLYAIFEGLITRNVH</sequence>
<dbReference type="AlphaFoldDB" id="A0AAV1YLF9"/>
<dbReference type="SUPFAM" id="SSF90257">
    <property type="entry name" value="Myosin rod fragments"/>
    <property type="match status" value="1"/>
</dbReference>
<feature type="compositionally biased region" description="Polar residues" evidence="2">
    <location>
        <begin position="214"/>
        <end position="228"/>
    </location>
</feature>
<feature type="domain" description="At4g15545-like C-terminal" evidence="3">
    <location>
        <begin position="272"/>
        <end position="337"/>
    </location>
</feature>
<feature type="region of interest" description="Disordered" evidence="2">
    <location>
        <begin position="145"/>
        <end position="184"/>
    </location>
</feature>
<feature type="compositionally biased region" description="Low complexity" evidence="2">
    <location>
        <begin position="155"/>
        <end position="166"/>
    </location>
</feature>
<feature type="coiled-coil region" evidence="1">
    <location>
        <begin position="61"/>
        <end position="102"/>
    </location>
</feature>
<keyword evidence="5" id="KW-1185">Reference proteome</keyword>
<evidence type="ECO:0000259" key="3">
    <source>
        <dbReference type="Pfam" id="PF25972"/>
    </source>
</evidence>
<dbReference type="Proteomes" id="UP001497480">
    <property type="component" value="Unassembled WGS sequence"/>
</dbReference>
<feature type="compositionally biased region" description="Polar residues" evidence="2">
    <location>
        <begin position="167"/>
        <end position="179"/>
    </location>
</feature>
<evidence type="ECO:0000256" key="1">
    <source>
        <dbReference type="SAM" id="Coils"/>
    </source>
</evidence>
<protein>
    <recommendedName>
        <fullName evidence="3">At4g15545-like C-terminal domain-containing protein</fullName>
    </recommendedName>
</protein>
<keyword evidence="1" id="KW-0175">Coiled coil</keyword>
<organism evidence="4 5">
    <name type="scientific">Lupinus luteus</name>
    <name type="common">European yellow lupine</name>
    <dbReference type="NCBI Taxonomy" id="3873"/>
    <lineage>
        <taxon>Eukaryota</taxon>
        <taxon>Viridiplantae</taxon>
        <taxon>Streptophyta</taxon>
        <taxon>Embryophyta</taxon>
        <taxon>Tracheophyta</taxon>
        <taxon>Spermatophyta</taxon>
        <taxon>Magnoliopsida</taxon>
        <taxon>eudicotyledons</taxon>
        <taxon>Gunneridae</taxon>
        <taxon>Pentapetalae</taxon>
        <taxon>rosids</taxon>
        <taxon>fabids</taxon>
        <taxon>Fabales</taxon>
        <taxon>Fabaceae</taxon>
        <taxon>Papilionoideae</taxon>
        <taxon>50 kb inversion clade</taxon>
        <taxon>genistoids sensu lato</taxon>
        <taxon>core genistoids</taxon>
        <taxon>Genisteae</taxon>
        <taxon>Lupinus</taxon>
    </lineage>
</organism>